<dbReference type="Pfam" id="PF00842">
    <property type="entry name" value="Ala_racemase_C"/>
    <property type="match status" value="1"/>
</dbReference>
<dbReference type="PANTHER" id="PTHR30511">
    <property type="entry name" value="ALANINE RACEMASE"/>
    <property type="match status" value="1"/>
</dbReference>
<dbReference type="InterPro" id="IPR001608">
    <property type="entry name" value="Ala_racemase_N"/>
</dbReference>
<dbReference type="SMART" id="SM01005">
    <property type="entry name" value="Ala_racemase_C"/>
    <property type="match status" value="1"/>
</dbReference>
<keyword evidence="3 5" id="KW-0413">Isomerase</keyword>
<dbReference type="Gene3D" id="2.40.37.10">
    <property type="entry name" value="Lyase, Ornithine Decarboxylase, Chain A, domain 1"/>
    <property type="match status" value="2"/>
</dbReference>
<dbReference type="Proteomes" id="UP001366085">
    <property type="component" value="Unassembled WGS sequence"/>
</dbReference>
<dbReference type="Pfam" id="PF01168">
    <property type="entry name" value="Ala_racemase_N"/>
    <property type="match status" value="1"/>
</dbReference>
<protein>
    <submittedName>
        <fullName evidence="5">Alanine racemase</fullName>
        <ecNumber evidence="5">5.1.1.1</ecNumber>
    </submittedName>
</protein>
<dbReference type="InterPro" id="IPR009006">
    <property type="entry name" value="Ala_racemase/Decarboxylase_C"/>
</dbReference>
<comment type="cofactor">
    <cofactor evidence="1">
        <name>pyridoxal 5'-phosphate</name>
        <dbReference type="ChEBI" id="CHEBI:597326"/>
    </cofactor>
</comment>
<reference evidence="5 6" key="1">
    <citation type="submission" date="2024-02" db="EMBL/GenBank/DDBJ databases">
        <authorList>
            <person name="Saticioglu I.B."/>
        </authorList>
    </citation>
    <scope>NUCLEOTIDE SEQUENCE [LARGE SCALE GENOMIC DNA]</scope>
    <source>
        <strain evidence="5 6">Mu-43</strain>
    </source>
</reference>
<evidence type="ECO:0000259" key="4">
    <source>
        <dbReference type="SMART" id="SM01005"/>
    </source>
</evidence>
<dbReference type="InterPro" id="IPR000821">
    <property type="entry name" value="Ala_racemase"/>
</dbReference>
<evidence type="ECO:0000313" key="5">
    <source>
        <dbReference type="EMBL" id="MEJ1092336.1"/>
    </source>
</evidence>
<evidence type="ECO:0000256" key="2">
    <source>
        <dbReference type="ARBA" id="ARBA00022898"/>
    </source>
</evidence>
<evidence type="ECO:0000256" key="1">
    <source>
        <dbReference type="ARBA" id="ARBA00001933"/>
    </source>
</evidence>
<dbReference type="Gene3D" id="3.20.20.10">
    <property type="entry name" value="Alanine racemase"/>
    <property type="match status" value="1"/>
</dbReference>
<name>A0ABU8LP26_9MICO</name>
<dbReference type="EC" id="5.1.1.1" evidence="5"/>
<dbReference type="EMBL" id="JBBDGN010000011">
    <property type="protein sequence ID" value="MEJ1092336.1"/>
    <property type="molecule type" value="Genomic_DNA"/>
</dbReference>
<proteinExistence type="predicted"/>
<feature type="domain" description="Alanine racemase C-terminal" evidence="4">
    <location>
        <begin position="244"/>
        <end position="349"/>
    </location>
</feature>
<accession>A0ABU8LP26</accession>
<dbReference type="InterPro" id="IPR020622">
    <property type="entry name" value="Ala_racemase_pyridoxalP-BS"/>
</dbReference>
<gene>
    <name evidence="5" type="ORF">WDU93_11635</name>
</gene>
<keyword evidence="2" id="KW-0663">Pyridoxal phosphate</keyword>
<dbReference type="PRINTS" id="PR00992">
    <property type="entry name" value="ALARACEMASE"/>
</dbReference>
<sequence length="350" mass="36960">MDELTAPRLEMSRARYQQNLAALQRQLAPSQLMVVMKDDAYGHGVEWAVDAAVEAATPVALFGGYDVSTALRIRARAPQARIFVWVTSPDDEIRTALASDIDLGVGTLPYLRRIVAVARDVGTTARVHLKIDTGLHRNGVRPEDWPAFIAEAMAAQNDGVIDVVGVWSHLAEASDAEDDDAAAEFARAVASLESAGARPVARHLTASAASWWRPELRGSVSRIGAFCYGVRSADGPEIPGVAPVAALRAPVIDVLDDHVVISVGALHGIPSTIAGASVGTPGGARVLRHVGAVTSAVEVWPGARQGQDVTVFGPGADGESDATALAERIDTVGEEILTRLTPRVRRVVTD</sequence>
<organism evidence="5 6">
    <name type="scientific">Microbacterium istanbulense</name>
    <dbReference type="NCBI Taxonomy" id="3122049"/>
    <lineage>
        <taxon>Bacteria</taxon>
        <taxon>Bacillati</taxon>
        <taxon>Actinomycetota</taxon>
        <taxon>Actinomycetes</taxon>
        <taxon>Micrococcales</taxon>
        <taxon>Microbacteriaceae</taxon>
        <taxon>Microbacterium</taxon>
    </lineage>
</organism>
<dbReference type="RefSeq" id="WP_337320773.1">
    <property type="nucleotide sequence ID" value="NZ_JBBDGN010000011.1"/>
</dbReference>
<dbReference type="SUPFAM" id="SSF51419">
    <property type="entry name" value="PLP-binding barrel"/>
    <property type="match status" value="1"/>
</dbReference>
<dbReference type="SUPFAM" id="SSF50621">
    <property type="entry name" value="Alanine racemase C-terminal domain-like"/>
    <property type="match status" value="1"/>
</dbReference>
<dbReference type="PROSITE" id="PS00395">
    <property type="entry name" value="ALANINE_RACEMASE"/>
    <property type="match status" value="1"/>
</dbReference>
<comment type="caution">
    <text evidence="5">The sequence shown here is derived from an EMBL/GenBank/DDBJ whole genome shotgun (WGS) entry which is preliminary data.</text>
</comment>
<keyword evidence="6" id="KW-1185">Reference proteome</keyword>
<evidence type="ECO:0000256" key="3">
    <source>
        <dbReference type="ARBA" id="ARBA00023235"/>
    </source>
</evidence>
<dbReference type="InterPro" id="IPR011079">
    <property type="entry name" value="Ala_racemase_C"/>
</dbReference>
<dbReference type="InterPro" id="IPR029066">
    <property type="entry name" value="PLP-binding_barrel"/>
</dbReference>
<evidence type="ECO:0000313" key="6">
    <source>
        <dbReference type="Proteomes" id="UP001366085"/>
    </source>
</evidence>
<dbReference type="PANTHER" id="PTHR30511:SF0">
    <property type="entry name" value="ALANINE RACEMASE, CATABOLIC-RELATED"/>
    <property type="match status" value="1"/>
</dbReference>
<dbReference type="GO" id="GO:0008784">
    <property type="term" value="F:alanine racemase activity"/>
    <property type="evidence" value="ECO:0007669"/>
    <property type="project" value="UniProtKB-EC"/>
</dbReference>